<keyword evidence="1" id="KW-0802">TPR repeat</keyword>
<organism evidence="3 4">
    <name type="scientific">Rhizophagus clarus</name>
    <dbReference type="NCBI Taxonomy" id="94130"/>
    <lineage>
        <taxon>Eukaryota</taxon>
        <taxon>Fungi</taxon>
        <taxon>Fungi incertae sedis</taxon>
        <taxon>Mucoromycota</taxon>
        <taxon>Glomeromycotina</taxon>
        <taxon>Glomeromycetes</taxon>
        <taxon>Glomerales</taxon>
        <taxon>Glomeraceae</taxon>
        <taxon>Rhizophagus</taxon>
    </lineage>
</organism>
<dbReference type="PROSITE" id="PS50005">
    <property type="entry name" value="TPR"/>
    <property type="match status" value="3"/>
</dbReference>
<dbReference type="InterPro" id="IPR011990">
    <property type="entry name" value="TPR-like_helical_dom_sf"/>
</dbReference>
<sequence length="2236" mass="260409">MKFLKEWICERIIGEEIEFFDLNEFSDLENIDKGIHGTLKKTNWKNRKITIVLKPLKNSKITESEFKEFITKLKVLRKIDHSNINRFFGLTKDSNDNYFSISEYASEGNLRDYLKIKFNALQWDDKLQMALEITRGLMCLHSENIIHGNLHAYNIVVNNSKVMMTDLQLIKQAAKVSSEYTVYIEPRCLRNSSYELDTKSDIYSLGILLWELSSGRPPFSEYMQMEFGLTQIANKLLNGEREEPVANTPLEYLQLYQKCWNDDPNMRPEINEVYDILSQLIDGKSLSDQSLSLRTAKITQEIFNSSPQQTVRRFKLNHGIVLNGHDIIPSLQGVVVEDGKLRVNLYDGQPLVYTSINSENSELRRDICINFPVAEITYNGKLLESFIEYTDDENKLHKLHGDFLARRFLVGGKLFIEDFNLAATPQADILKYYLFCIYNSVKYSIEIQFNNLFTLDLLPKLVTLDGEKINTHEKLINWMNNLYKKKMVSIISYDDLIPISSLKHNLPLLYGDHEDYKERQPGVADFEEKLNLDEWVGNAINNNLMNWAREFNLFQGLIINKYGEIEISKKAPINVIKIPKVNSINKSYLKIIELSTKLEFSFISNSIFPIKNLSTFPFIKNNDNDEGHEGYNHVLVKYEKYEILLNTESITATKEFEQAIEEALNGMNPLKALQDVHDEYGHLFPRRIILGRSLKNFLQNSPSPNVLYDFNDINELLKSIDNLNISYLFTQKGRIIEKNDLYNWICNTNNRLEIVKFDDIIPLYKILKTELQDKIDDLLKNNYKVIMTGITNLTDLDNNNIESNKRIDFGLSLESEEYEVFGSIMSENNTKSEKIYVSFKLYDFNGFYATIKKLEETSIDITKCFVLWIVIGKTSQLSFLSPSNRELRVDIIEKSIKLLPDKLNDDIETTFTLREGYTVFAHVNHSPINYESNSIKLVRWNERSINVQIESDKIRTNKNSSNSLNNDSDHEDNGCLAGEMVLRICILSKGLKIDNAKEGECPLNLAGHILNKKNFNVNLFNESDKNNVSVDIQDNKCPTTEKLPDFQLGISGLNEEGKCLGRLPNRTSNENSECSFKKNIDSVNYRGRFKLPEFGSTTLDIKVKELIKDPTRTECLYNLRLLLEDPLNKFSPNVLQDSLIALADPTSFNYYGKETVVSLELHMRTLMAVLEQICFSPMRLKKEVRDKVYNSLKKFAEIHKKTQVFHDDNRNYNIDFLLVHLRDTLNGLRDEETWFHEVIRTTKKSLKSMLNISPGTASTNDNSSFLSSFTELQQNLKYKYPVASYYVNWRIILVIQHNLFTWCSNSEKIISKKYCEMVLMEYLWSFLEREWTDVSNKFILDSQTKFEEVSHKATKILKNTGSFLNDLTGNEPNALPHTLWFGILDLAQNLIQKSDRTSTYGLCYYLATESLNRAPSNFIQFKAIEILFHLNKIDKQLFSVIEIDLDQYIQKLNDYNLTDFSESFKSLLTFVKEKCVEDFEISNGDIEKKGKRKIKDPYQDTSFKNKQTSSSNISNILNVIADEMTCSISGEPTDQLCILKCQHVLSLNNLKKLKHKMCPKCRENFEDNDINYIPQNSIYKNLYTKFSESGNILPVNELELDNQYNSDSSDDFEVDILIKKKKLIHSVKSNSQISLKSIFHIGKKQHPSYQNAMKELNEKNYEKAETLWKEILKSFPKSYSIKCILAYIYRCLDNYKQAYLYLNEAINLKEKKPIAWYIRGEIYFRENMYKKAIDDLNTSISHKAKINNLYILLGINNLFEAEKTSQVNYLDDALKNFNIVLQSSPNNSLCCKNCAYIYEKRENYLSTLKMLEYFLNVDGKDSLILCYYGEILSKIGLYKDAIPYFTKSNDNDPENVYNLIKRAIAYYVLQEYDKALLDLNKVMQLDSQNGLTYYYKGLTHYAIGNVNDALLAFMKCIELHSNDDYAKMQLYYLKYSPKNNSSKELNHNIITKINQIADIYHNNLLFMRCKVYIELEKYLEAKLDLDKLLTLNEEDISIIYLLREYSNFCSYLCKIYEINVTDFNEFGIIDKFGKLIYKVLNVYLILNLTNLNNEFYFKESDSNSFSGQVLCLKNEAYHLNLPKLTNDFKKGFYYVVWKINVKKILSKDCFVKFLIIMEEKKDSNMVYSQKEHLLNYHDLLKLGESSWIEYTLPIKVDCHQSIQLSIEANKGSIDMQIDYVRFKESFGNQTYFLKTDHPLPIHELLPTVPEVFRDKYFSKKEMENLLELKDILHKLK</sequence>
<evidence type="ECO:0000313" key="3">
    <source>
        <dbReference type="EMBL" id="GES80281.1"/>
    </source>
</evidence>
<dbReference type="SMART" id="SM00028">
    <property type="entry name" value="TPR"/>
    <property type="match status" value="7"/>
</dbReference>
<dbReference type="Gene3D" id="3.30.40.10">
    <property type="entry name" value="Zinc/RING finger domain, C3HC4 (zinc finger)"/>
    <property type="match status" value="1"/>
</dbReference>
<dbReference type="InterPro" id="IPR001245">
    <property type="entry name" value="Ser-Thr/Tyr_kinase_cat_dom"/>
</dbReference>
<reference evidence="3" key="1">
    <citation type="submission" date="2019-10" db="EMBL/GenBank/DDBJ databases">
        <title>Conservation and host-specific expression of non-tandemly repeated heterogenous ribosome RNA gene in arbuscular mycorrhizal fungi.</title>
        <authorList>
            <person name="Maeda T."/>
            <person name="Kobayashi Y."/>
            <person name="Nakagawa T."/>
            <person name="Ezawa T."/>
            <person name="Yamaguchi K."/>
            <person name="Bino T."/>
            <person name="Nishimoto Y."/>
            <person name="Shigenobu S."/>
            <person name="Kawaguchi M."/>
        </authorList>
    </citation>
    <scope>NUCLEOTIDE SEQUENCE</scope>
    <source>
        <strain evidence="3">HR1</strain>
    </source>
</reference>
<accession>A0A8H3L7A8</accession>
<protein>
    <recommendedName>
        <fullName evidence="2">Protein kinase domain-containing protein</fullName>
    </recommendedName>
</protein>
<dbReference type="GO" id="GO:0004674">
    <property type="term" value="F:protein serine/threonine kinase activity"/>
    <property type="evidence" value="ECO:0007669"/>
    <property type="project" value="TreeGrafter"/>
</dbReference>
<dbReference type="PROSITE" id="PS50011">
    <property type="entry name" value="PROTEIN_KINASE_DOM"/>
    <property type="match status" value="1"/>
</dbReference>
<dbReference type="Gene3D" id="1.25.40.10">
    <property type="entry name" value="Tetratricopeptide repeat domain"/>
    <property type="match status" value="2"/>
</dbReference>
<dbReference type="Pfam" id="PF07714">
    <property type="entry name" value="PK_Tyr_Ser-Thr"/>
    <property type="match status" value="1"/>
</dbReference>
<feature type="repeat" description="TPR" evidence="1">
    <location>
        <begin position="1822"/>
        <end position="1855"/>
    </location>
</feature>
<evidence type="ECO:0000259" key="2">
    <source>
        <dbReference type="PROSITE" id="PS50011"/>
    </source>
</evidence>
<gene>
    <name evidence="3" type="ORF">RCL2_000756800</name>
</gene>
<feature type="domain" description="Protein kinase" evidence="2">
    <location>
        <begin position="25"/>
        <end position="281"/>
    </location>
</feature>
<feature type="repeat" description="TPR" evidence="1">
    <location>
        <begin position="1890"/>
        <end position="1923"/>
    </location>
</feature>
<dbReference type="SUPFAM" id="SSF57850">
    <property type="entry name" value="RING/U-box"/>
    <property type="match status" value="1"/>
</dbReference>
<dbReference type="Gene3D" id="1.10.510.10">
    <property type="entry name" value="Transferase(Phosphotransferase) domain 1"/>
    <property type="match status" value="1"/>
</dbReference>
<dbReference type="InterPro" id="IPR013083">
    <property type="entry name" value="Znf_RING/FYVE/PHD"/>
</dbReference>
<dbReference type="InterPro" id="IPR019734">
    <property type="entry name" value="TPR_rpt"/>
</dbReference>
<dbReference type="SUPFAM" id="SSF48452">
    <property type="entry name" value="TPR-like"/>
    <property type="match status" value="2"/>
</dbReference>
<dbReference type="Proteomes" id="UP000615446">
    <property type="component" value="Unassembled WGS sequence"/>
</dbReference>
<dbReference type="SUPFAM" id="SSF56112">
    <property type="entry name" value="Protein kinase-like (PK-like)"/>
    <property type="match status" value="1"/>
</dbReference>
<dbReference type="InterPro" id="IPR011009">
    <property type="entry name" value="Kinase-like_dom_sf"/>
</dbReference>
<dbReference type="InterPro" id="IPR051681">
    <property type="entry name" value="Ser/Thr_Kinases-Pseudokinases"/>
</dbReference>
<evidence type="ECO:0000256" key="1">
    <source>
        <dbReference type="PROSITE-ProRule" id="PRU00339"/>
    </source>
</evidence>
<feature type="repeat" description="TPR" evidence="1">
    <location>
        <begin position="1856"/>
        <end position="1889"/>
    </location>
</feature>
<comment type="caution">
    <text evidence="3">The sequence shown here is derived from an EMBL/GenBank/DDBJ whole genome shotgun (WGS) entry which is preliminary data.</text>
</comment>
<dbReference type="EMBL" id="BLAL01000048">
    <property type="protein sequence ID" value="GES80281.1"/>
    <property type="molecule type" value="Genomic_DNA"/>
</dbReference>
<dbReference type="Pfam" id="PF12895">
    <property type="entry name" value="ANAPC3"/>
    <property type="match status" value="1"/>
</dbReference>
<dbReference type="PANTHER" id="PTHR44329">
    <property type="entry name" value="SERINE/THREONINE-PROTEIN KINASE TNNI3K-RELATED"/>
    <property type="match status" value="1"/>
</dbReference>
<dbReference type="GO" id="GO:0005524">
    <property type="term" value="F:ATP binding"/>
    <property type="evidence" value="ECO:0007669"/>
    <property type="project" value="InterPro"/>
</dbReference>
<name>A0A8H3L7A8_9GLOM</name>
<dbReference type="InterPro" id="IPR000719">
    <property type="entry name" value="Prot_kinase_dom"/>
</dbReference>
<evidence type="ECO:0000313" key="4">
    <source>
        <dbReference type="Proteomes" id="UP000615446"/>
    </source>
</evidence>
<proteinExistence type="predicted"/>